<accession>A0A858ZQM2</accession>
<dbReference type="Proteomes" id="UP000500755">
    <property type="component" value="Chromosome"/>
</dbReference>
<dbReference type="EMBL" id="CP051298">
    <property type="protein sequence ID" value="QKD43067.1"/>
    <property type="molecule type" value="Genomic_DNA"/>
</dbReference>
<evidence type="ECO:0000313" key="2">
    <source>
        <dbReference type="Proteomes" id="UP000500755"/>
    </source>
</evidence>
<proteinExistence type="predicted"/>
<name>A0A858ZQM2_9BURK</name>
<sequence>MTDSYAKALTERIAKSMLAVPKSADVLAPEVLGAAVGELINEIAELRARIEALEGKQ</sequence>
<dbReference type="RefSeq" id="WP_013721262.1">
    <property type="nucleotide sequence ID" value="NZ_CP051298.1"/>
</dbReference>
<evidence type="ECO:0000313" key="1">
    <source>
        <dbReference type="EMBL" id="QKD43067.1"/>
    </source>
</evidence>
<dbReference type="AlphaFoldDB" id="A0A858ZQM2"/>
<gene>
    <name evidence="1" type="ORF">HF896_05340</name>
</gene>
<organism evidence="1 2">
    <name type="scientific">Alicycliphilus denitrificans</name>
    <dbReference type="NCBI Taxonomy" id="179636"/>
    <lineage>
        <taxon>Bacteria</taxon>
        <taxon>Pseudomonadati</taxon>
        <taxon>Pseudomonadota</taxon>
        <taxon>Betaproteobacteria</taxon>
        <taxon>Burkholderiales</taxon>
        <taxon>Comamonadaceae</taxon>
        <taxon>Alicycliphilus</taxon>
    </lineage>
</organism>
<evidence type="ECO:0008006" key="3">
    <source>
        <dbReference type="Google" id="ProtNLM"/>
    </source>
</evidence>
<reference evidence="1 2" key="1">
    <citation type="submission" date="2020-05" db="EMBL/GenBank/DDBJ databases">
        <title>Complete genome sequence of Alicycliphilus denitrificans DP3.</title>
        <authorList>
            <person name="Chen X."/>
        </authorList>
    </citation>
    <scope>NUCLEOTIDE SEQUENCE [LARGE SCALE GENOMIC DNA]</scope>
    <source>
        <strain evidence="1 2">DP3</strain>
    </source>
</reference>
<protein>
    <recommendedName>
        <fullName evidence="3">Phage protein</fullName>
    </recommendedName>
</protein>